<dbReference type="Proteomes" id="UP000542695">
    <property type="component" value="Unassembled WGS sequence"/>
</dbReference>
<organism evidence="2 3">
    <name type="scientific">Pseudomonas putida</name>
    <name type="common">Arthrobacter siderocapsulatus</name>
    <dbReference type="NCBI Taxonomy" id="303"/>
    <lineage>
        <taxon>Bacteria</taxon>
        <taxon>Pseudomonadati</taxon>
        <taxon>Pseudomonadota</taxon>
        <taxon>Gammaproteobacteria</taxon>
        <taxon>Pseudomonadales</taxon>
        <taxon>Pseudomonadaceae</taxon>
        <taxon>Pseudomonas</taxon>
    </lineage>
</organism>
<comment type="caution">
    <text evidence="2">The sequence shown here is derived from an EMBL/GenBank/DDBJ whole genome shotgun (WGS) entry which is preliminary data.</text>
</comment>
<evidence type="ECO:0000256" key="1">
    <source>
        <dbReference type="SAM" id="MobiDB-lite"/>
    </source>
</evidence>
<evidence type="ECO:0000313" key="2">
    <source>
        <dbReference type="EMBL" id="NWC81310.1"/>
    </source>
</evidence>
<reference evidence="2 3" key="1">
    <citation type="submission" date="2020-04" db="EMBL/GenBank/DDBJ databases">
        <title>Molecular characterization of pseudomonads from Agaricus bisporus reveal novel blotch 2 pathogens in Western Europe.</title>
        <authorList>
            <person name="Taparia T."/>
            <person name="Krijger M."/>
            <person name="Haynes E."/>
            <person name="Elpinstone J.G."/>
            <person name="Noble R."/>
            <person name="Van Der Wolf J."/>
        </authorList>
    </citation>
    <scope>NUCLEOTIDE SEQUENCE [LARGE SCALE GENOMIC DNA]</scope>
    <source>
        <strain evidence="2 3">P7765</strain>
    </source>
</reference>
<evidence type="ECO:0000313" key="3">
    <source>
        <dbReference type="Proteomes" id="UP000542695"/>
    </source>
</evidence>
<accession>A0A7Y7ZAI0</accession>
<dbReference type="AlphaFoldDB" id="A0A7Y7ZAI0"/>
<proteinExistence type="predicted"/>
<protein>
    <submittedName>
        <fullName evidence="2">DUF3987 domain-containing protein</fullName>
    </submittedName>
</protein>
<dbReference type="Pfam" id="PF13148">
    <property type="entry name" value="DUF3987"/>
    <property type="match status" value="1"/>
</dbReference>
<gene>
    <name evidence="2" type="ORF">HX798_13505</name>
</gene>
<name>A0A7Y7ZAI0_PSEPU</name>
<dbReference type="InterPro" id="IPR025048">
    <property type="entry name" value="DUF3987"/>
</dbReference>
<dbReference type="EMBL" id="JACARV010000034">
    <property type="protein sequence ID" value="NWC81310.1"/>
    <property type="molecule type" value="Genomic_DNA"/>
</dbReference>
<sequence>MMHGERPARQPSWNRASPAPKDASNKHIAPDTVPDLPFEVFSEAVYEVQRNIKSPRELAVCSALAMMSLACQGLYDVRSPLGNVYPLSLAIMAIAGSGSGKSPTLRALSASVFKYQEAILVERGLELTKYKSLHAVWFEILKAHKSNLRRCVKRGEATEEVARLICEHQDKEPSPPLNLLFLNDDVTVQALFQAMNGGLSSAGWISSEASGILKGGAFQHFDKINSVWSGDGVRVGRVSSESYQVLDARLALCLMIQPSVFESFNEIKGDAARGTGLTSRFLFCRPKSTQGSRITDGSEERWDACERFGDKAVALLKEYVDGRRFGKCTRKAIRLSERASEIWNNTRNQIEKEISEDGTYGWAPDHASKLAENMIRLAAIFHIFEGREGDVSETTMRASIELGYWFSRQFNKVFSPDTMLENDASELHAWIRSNYDKKGERSVDKTYIRRHCPNRLRDSDRLEDIYEKLARDGLIRLVQEGKKGVVILN</sequence>
<feature type="region of interest" description="Disordered" evidence="1">
    <location>
        <begin position="1"/>
        <end position="31"/>
    </location>
</feature>